<evidence type="ECO:0000256" key="1">
    <source>
        <dbReference type="SAM" id="SignalP"/>
    </source>
</evidence>
<feature type="chain" id="PRO_5046204669" evidence="1">
    <location>
        <begin position="25"/>
        <end position="456"/>
    </location>
</feature>
<accession>A0ABW4Y601</accession>
<evidence type="ECO:0000259" key="2">
    <source>
        <dbReference type="Pfam" id="PF13372"/>
    </source>
</evidence>
<dbReference type="Pfam" id="PF13372">
    <property type="entry name" value="Alginate_exp"/>
    <property type="match status" value="1"/>
</dbReference>
<evidence type="ECO:0000313" key="4">
    <source>
        <dbReference type="Proteomes" id="UP001597337"/>
    </source>
</evidence>
<dbReference type="Proteomes" id="UP001597337">
    <property type="component" value="Unassembled WGS sequence"/>
</dbReference>
<gene>
    <name evidence="3" type="ORF">ACFSJC_07115</name>
</gene>
<feature type="domain" description="Alginate export" evidence="2">
    <location>
        <begin position="111"/>
        <end position="387"/>
    </location>
</feature>
<dbReference type="InterPro" id="IPR025388">
    <property type="entry name" value="Alginate_export_dom"/>
</dbReference>
<protein>
    <submittedName>
        <fullName evidence="3">Alginate export family protein</fullName>
    </submittedName>
</protein>
<dbReference type="RefSeq" id="WP_386025176.1">
    <property type="nucleotide sequence ID" value="NZ_JBHUHX010000015.1"/>
</dbReference>
<evidence type="ECO:0000313" key="3">
    <source>
        <dbReference type="EMBL" id="MFD2111606.1"/>
    </source>
</evidence>
<sequence>MISKKKTLLAGGLAAAISCTTAIAQEATSPFTWGGDVRLRQIFVDNVGLDADSKTADRTFERLRTRLWGNYAFDQNVSVKARLLWEGRHYQSPNRSDYPPLENWYSGGIFFDLLHVDAKNIAGLPLSVRIGRQEIMLGNGWLVFEGTPIDGSRTFSFDAARATYSAEDIGTTFDLIYIDENPDTGRFPQALNGEVEDQTEQHETGVVLYANNKTLLDGDLDGYFIYKHDDPNNTPGNIRVNNGYPFASPGNAGDIYALGGRADTNLTENWALRAEAVYQWGTRNDRDLSAFGLNSRLNYNFNDALKNQLHASYEYLSGDDPNSDEDEGFDPLWGRWPQWSELMVYQWPLDGRVAGASNLHRLNLGWTAQVHPTTWVLLDYHALWAAEQYPSYPSQVSLISGDDSFRGHLFTGWIRTKLNKNVSGHLVAEYLMPGDYYAENRRNDSFFVRAELIYTW</sequence>
<dbReference type="SUPFAM" id="SSF56935">
    <property type="entry name" value="Porins"/>
    <property type="match status" value="1"/>
</dbReference>
<dbReference type="PROSITE" id="PS51257">
    <property type="entry name" value="PROKAR_LIPOPROTEIN"/>
    <property type="match status" value="1"/>
</dbReference>
<dbReference type="InterPro" id="IPR053728">
    <property type="entry name" value="Alginate_Permeability_Chnl"/>
</dbReference>
<proteinExistence type="predicted"/>
<dbReference type="Gene3D" id="2.40.160.100">
    <property type="match status" value="1"/>
</dbReference>
<reference evidence="4" key="1">
    <citation type="journal article" date="2019" name="Int. J. Syst. Evol. Microbiol.">
        <title>The Global Catalogue of Microorganisms (GCM) 10K type strain sequencing project: providing services to taxonomists for standard genome sequencing and annotation.</title>
        <authorList>
            <consortium name="The Broad Institute Genomics Platform"/>
            <consortium name="The Broad Institute Genome Sequencing Center for Infectious Disease"/>
            <person name="Wu L."/>
            <person name="Ma J."/>
        </authorList>
    </citation>
    <scope>NUCLEOTIDE SEQUENCE [LARGE SCALE GENOMIC DNA]</scope>
    <source>
        <strain evidence="4">KACC 12597</strain>
    </source>
</reference>
<dbReference type="EMBL" id="JBHUHX010000015">
    <property type="protein sequence ID" value="MFD2111606.1"/>
    <property type="molecule type" value="Genomic_DNA"/>
</dbReference>
<organism evidence="3 4">
    <name type="scientific">Thiorhodococcus fuscus</name>
    <dbReference type="NCBI Taxonomy" id="527200"/>
    <lineage>
        <taxon>Bacteria</taxon>
        <taxon>Pseudomonadati</taxon>
        <taxon>Pseudomonadota</taxon>
        <taxon>Gammaproteobacteria</taxon>
        <taxon>Chromatiales</taxon>
        <taxon>Chromatiaceae</taxon>
        <taxon>Thiorhodococcus</taxon>
    </lineage>
</organism>
<keyword evidence="1" id="KW-0732">Signal</keyword>
<feature type="signal peptide" evidence="1">
    <location>
        <begin position="1"/>
        <end position="24"/>
    </location>
</feature>
<comment type="caution">
    <text evidence="3">The sequence shown here is derived from an EMBL/GenBank/DDBJ whole genome shotgun (WGS) entry which is preliminary data.</text>
</comment>
<keyword evidence="4" id="KW-1185">Reference proteome</keyword>
<name>A0ABW4Y601_9GAMM</name>